<evidence type="ECO:0000313" key="7">
    <source>
        <dbReference type="EMBL" id="KIM97338.1"/>
    </source>
</evidence>
<feature type="domain" description="FAD-binding PCMH-type" evidence="6">
    <location>
        <begin position="75"/>
        <end position="246"/>
    </location>
</feature>
<keyword evidence="8" id="KW-1185">Reference proteome</keyword>
<dbReference type="InterPro" id="IPR016167">
    <property type="entry name" value="FAD-bd_PCMH_sub1"/>
</dbReference>
<keyword evidence="3" id="KW-0285">Flavoprotein</keyword>
<dbReference type="PANTHER" id="PTHR42973">
    <property type="entry name" value="BINDING OXIDOREDUCTASE, PUTATIVE (AFU_ORTHOLOGUE AFUA_1G17690)-RELATED"/>
    <property type="match status" value="1"/>
</dbReference>
<dbReference type="AlphaFoldDB" id="A0A0C3CEH4"/>
<comment type="similarity">
    <text evidence="2">Belongs to the oxygen-dependent FAD-linked oxidoreductase family.</text>
</comment>
<dbReference type="Gene3D" id="3.30.43.10">
    <property type="entry name" value="Uridine Diphospho-n-acetylenolpyruvylglucosamine Reductase, domain 2"/>
    <property type="match status" value="1"/>
</dbReference>
<gene>
    <name evidence="7" type="ORF">OIDMADRAFT_105657</name>
</gene>
<dbReference type="InterPro" id="IPR016169">
    <property type="entry name" value="FAD-bd_PCMH_sub2"/>
</dbReference>
<dbReference type="SUPFAM" id="SSF56176">
    <property type="entry name" value="FAD-binding/transporter-associated domain-like"/>
    <property type="match status" value="1"/>
</dbReference>
<sequence length="504" mass="55948">MLGSLISGSLIPPFRLVNQSAILSLICPPINIPIKEPIMAEKKQSPVCQAWNPGSSDEATYEHERVHRIFNAIKPKRYPRAIVKATRQSHVQGAVKLANELGCRVSIRSGGHSWAAWSVRDDAILIDLKDFKEIEVDEGQGIVKVSPSTTGSMLNNTLHPKGLMFGGGHCPDVGLGGFLLQGGMGWNCKNWGWACEQIVGLDVVTASGEILHCSETENSDLLWCARGAGPGFPAIVTRFYLKTRKRPAVMYRSTFIYPISRYKTVMDWITRISPSSDPGNEIVAVGLTPKGMKELCIMVHIVTFQESESAACEALRPLDESHPNGALVEVLSQPTSLTEQCLDQADANPANHRYCVDNAYISNNADVTGVLQKAYTTLPSEKSFALWFSMAPGSRRSMPDMACSMQSDHYFAMYTVWEDVEDDIRCKEWLKDIMQSIVPWSKGAYLGDSDFQVRKAKFWTDEAANRLMSLRRTWDPKGIVCGYLDDGDVSGVKGLENQNWIRDY</sequence>
<dbReference type="PANTHER" id="PTHR42973:SF39">
    <property type="entry name" value="FAD-BINDING PCMH-TYPE DOMAIN-CONTAINING PROTEIN"/>
    <property type="match status" value="1"/>
</dbReference>
<proteinExistence type="inferred from homology"/>
<dbReference type="InterPro" id="IPR036318">
    <property type="entry name" value="FAD-bd_PCMH-like_sf"/>
</dbReference>
<evidence type="ECO:0000256" key="4">
    <source>
        <dbReference type="ARBA" id="ARBA00022827"/>
    </source>
</evidence>
<evidence type="ECO:0000256" key="5">
    <source>
        <dbReference type="ARBA" id="ARBA00023002"/>
    </source>
</evidence>
<evidence type="ECO:0000313" key="8">
    <source>
        <dbReference type="Proteomes" id="UP000054321"/>
    </source>
</evidence>
<name>A0A0C3CEH4_OIDMZ</name>
<dbReference type="Proteomes" id="UP000054321">
    <property type="component" value="Unassembled WGS sequence"/>
</dbReference>
<protein>
    <recommendedName>
        <fullName evidence="6">FAD-binding PCMH-type domain-containing protein</fullName>
    </recommendedName>
</protein>
<evidence type="ECO:0000256" key="1">
    <source>
        <dbReference type="ARBA" id="ARBA00001974"/>
    </source>
</evidence>
<evidence type="ECO:0000256" key="2">
    <source>
        <dbReference type="ARBA" id="ARBA00005466"/>
    </source>
</evidence>
<comment type="cofactor">
    <cofactor evidence="1">
        <name>FAD</name>
        <dbReference type="ChEBI" id="CHEBI:57692"/>
    </cofactor>
</comment>
<dbReference type="Gene3D" id="3.40.462.20">
    <property type="match status" value="1"/>
</dbReference>
<accession>A0A0C3CEH4</accession>
<organism evidence="7 8">
    <name type="scientific">Oidiodendron maius (strain Zn)</name>
    <dbReference type="NCBI Taxonomy" id="913774"/>
    <lineage>
        <taxon>Eukaryota</taxon>
        <taxon>Fungi</taxon>
        <taxon>Dikarya</taxon>
        <taxon>Ascomycota</taxon>
        <taxon>Pezizomycotina</taxon>
        <taxon>Leotiomycetes</taxon>
        <taxon>Leotiomycetes incertae sedis</taxon>
        <taxon>Myxotrichaceae</taxon>
        <taxon>Oidiodendron</taxon>
    </lineage>
</organism>
<reference evidence="8" key="2">
    <citation type="submission" date="2015-01" db="EMBL/GenBank/DDBJ databases">
        <title>Evolutionary Origins and Diversification of the Mycorrhizal Mutualists.</title>
        <authorList>
            <consortium name="DOE Joint Genome Institute"/>
            <consortium name="Mycorrhizal Genomics Consortium"/>
            <person name="Kohler A."/>
            <person name="Kuo A."/>
            <person name="Nagy L.G."/>
            <person name="Floudas D."/>
            <person name="Copeland A."/>
            <person name="Barry K.W."/>
            <person name="Cichocki N."/>
            <person name="Veneault-Fourrey C."/>
            <person name="LaButti K."/>
            <person name="Lindquist E.A."/>
            <person name="Lipzen A."/>
            <person name="Lundell T."/>
            <person name="Morin E."/>
            <person name="Murat C."/>
            <person name="Riley R."/>
            <person name="Ohm R."/>
            <person name="Sun H."/>
            <person name="Tunlid A."/>
            <person name="Henrissat B."/>
            <person name="Grigoriev I.V."/>
            <person name="Hibbett D.S."/>
            <person name="Martin F."/>
        </authorList>
    </citation>
    <scope>NUCLEOTIDE SEQUENCE [LARGE SCALE GENOMIC DNA]</scope>
    <source>
        <strain evidence="8">Zn</strain>
    </source>
</reference>
<dbReference type="GO" id="GO:0016491">
    <property type="term" value="F:oxidoreductase activity"/>
    <property type="evidence" value="ECO:0007669"/>
    <property type="project" value="UniProtKB-KW"/>
</dbReference>
<dbReference type="InParanoid" id="A0A0C3CEH4"/>
<dbReference type="GO" id="GO:0071949">
    <property type="term" value="F:FAD binding"/>
    <property type="evidence" value="ECO:0007669"/>
    <property type="project" value="InterPro"/>
</dbReference>
<reference evidence="7 8" key="1">
    <citation type="submission" date="2014-04" db="EMBL/GenBank/DDBJ databases">
        <authorList>
            <consortium name="DOE Joint Genome Institute"/>
            <person name="Kuo A."/>
            <person name="Martino E."/>
            <person name="Perotto S."/>
            <person name="Kohler A."/>
            <person name="Nagy L.G."/>
            <person name="Floudas D."/>
            <person name="Copeland A."/>
            <person name="Barry K.W."/>
            <person name="Cichocki N."/>
            <person name="Veneault-Fourrey C."/>
            <person name="LaButti K."/>
            <person name="Lindquist E.A."/>
            <person name="Lipzen A."/>
            <person name="Lundell T."/>
            <person name="Morin E."/>
            <person name="Murat C."/>
            <person name="Sun H."/>
            <person name="Tunlid A."/>
            <person name="Henrissat B."/>
            <person name="Grigoriev I.V."/>
            <person name="Hibbett D.S."/>
            <person name="Martin F."/>
            <person name="Nordberg H.P."/>
            <person name="Cantor M.N."/>
            <person name="Hua S.X."/>
        </authorList>
    </citation>
    <scope>NUCLEOTIDE SEQUENCE [LARGE SCALE GENOMIC DNA]</scope>
    <source>
        <strain evidence="7 8">Zn</strain>
    </source>
</reference>
<dbReference type="InterPro" id="IPR050416">
    <property type="entry name" value="FAD-linked_Oxidoreductase"/>
</dbReference>
<dbReference type="OrthoDB" id="415825at2759"/>
<evidence type="ECO:0000256" key="3">
    <source>
        <dbReference type="ARBA" id="ARBA00022630"/>
    </source>
</evidence>
<dbReference type="Pfam" id="PF01565">
    <property type="entry name" value="FAD_binding_4"/>
    <property type="match status" value="1"/>
</dbReference>
<dbReference type="HOGENOM" id="CLU_018354_9_1_1"/>
<dbReference type="PROSITE" id="PS51387">
    <property type="entry name" value="FAD_PCMH"/>
    <property type="match status" value="1"/>
</dbReference>
<dbReference type="STRING" id="913774.A0A0C3CEH4"/>
<keyword evidence="4" id="KW-0274">FAD</keyword>
<keyword evidence="5" id="KW-0560">Oxidoreductase</keyword>
<dbReference type="Gene3D" id="3.30.465.10">
    <property type="match status" value="1"/>
</dbReference>
<dbReference type="InterPro" id="IPR006094">
    <property type="entry name" value="Oxid_FAD_bind_N"/>
</dbReference>
<evidence type="ECO:0000259" key="6">
    <source>
        <dbReference type="PROSITE" id="PS51387"/>
    </source>
</evidence>
<dbReference type="EMBL" id="KN832882">
    <property type="protein sequence ID" value="KIM97338.1"/>
    <property type="molecule type" value="Genomic_DNA"/>
</dbReference>
<dbReference type="InterPro" id="IPR016166">
    <property type="entry name" value="FAD-bd_PCMH"/>
</dbReference>